<protein>
    <submittedName>
        <fullName evidence="6">Maltose O-acetyltransferase</fullName>
        <ecNumber evidence="6">2.3.1.79</ecNumber>
    </submittedName>
</protein>
<reference evidence="7" key="2">
    <citation type="submission" date="2015-04" db="EMBL/GenBank/DDBJ databases">
        <title>A butyrogenic pathway from the amino acid lysine in a human gut commensal.</title>
        <authorList>
            <person name="de Vos W.M."/>
            <person name="Bui N.T.P."/>
            <person name="Plugge C.M."/>
            <person name="Ritari J."/>
        </authorList>
    </citation>
    <scope>NUCLEOTIDE SEQUENCE [LARGE SCALE GENOMIC DNA]</scope>
    <source>
        <strain evidence="7">AF211</strain>
    </source>
</reference>
<dbReference type="FunFam" id="2.160.10.10:FF:000025">
    <property type="entry name" value="Hexapeptide-repeat containing-acetyltransferase"/>
    <property type="match status" value="1"/>
</dbReference>
<dbReference type="CDD" id="cd03357">
    <property type="entry name" value="LbH_MAT_GAT"/>
    <property type="match status" value="1"/>
</dbReference>
<dbReference type="Proteomes" id="UP000064844">
    <property type="component" value="Chromosome"/>
</dbReference>
<keyword evidence="2 6" id="KW-0808">Transferase</keyword>
<dbReference type="AlphaFoldDB" id="A0A0S2W6U9"/>
<dbReference type="SUPFAM" id="SSF51161">
    <property type="entry name" value="Trimeric LpxA-like enzymes"/>
    <property type="match status" value="1"/>
</dbReference>
<dbReference type="InterPro" id="IPR018357">
    <property type="entry name" value="Hexapep_transf_CS"/>
</dbReference>
<dbReference type="GO" id="GO:0008925">
    <property type="term" value="F:maltose O-acetyltransferase activity"/>
    <property type="evidence" value="ECO:0007669"/>
    <property type="project" value="UniProtKB-EC"/>
</dbReference>
<dbReference type="InterPro" id="IPR051159">
    <property type="entry name" value="Hexapeptide_acetyltransf"/>
</dbReference>
<comment type="similarity">
    <text evidence="1">Belongs to the transferase hexapeptide repeat family.</text>
</comment>
<dbReference type="GO" id="GO:0005829">
    <property type="term" value="C:cytosol"/>
    <property type="evidence" value="ECO:0007669"/>
    <property type="project" value="TreeGrafter"/>
</dbReference>
<evidence type="ECO:0000259" key="5">
    <source>
        <dbReference type="SMART" id="SM01266"/>
    </source>
</evidence>
<dbReference type="STRING" id="1297617.IB211_02663"/>
<sequence length="192" mass="20738">MTEKEKMLAGLPYDPADHTLAADRCRAQALCRRICLDPFGEAAARTALLKELFGSAGTDVYVEPNFRCDYGYNIHVGEGFYANYDCIMLDSAPITIGDGCMFGPRVSLITATHPVEAERRCWRDDIPYEGEYARPITIGDQVWLGAGVIVNPGVTIGDRAVIASGSVVTRDIPADSLAAGVPAVVKKRLNSV</sequence>
<evidence type="ECO:0000256" key="3">
    <source>
        <dbReference type="ARBA" id="ARBA00022737"/>
    </source>
</evidence>
<dbReference type="InterPro" id="IPR024688">
    <property type="entry name" value="Mac_dom"/>
</dbReference>
<dbReference type="InterPro" id="IPR001451">
    <property type="entry name" value="Hexapep"/>
</dbReference>
<dbReference type="SMART" id="SM01266">
    <property type="entry name" value="Mac"/>
    <property type="match status" value="1"/>
</dbReference>
<dbReference type="KEGG" id="ibu:IB211_02663"/>
<keyword evidence="7" id="KW-1185">Reference proteome</keyword>
<proteinExistence type="inferred from homology"/>
<keyword evidence="4 6" id="KW-0012">Acyltransferase</keyword>
<dbReference type="EMBL" id="CP011307">
    <property type="protein sequence ID" value="ALP95054.1"/>
    <property type="molecule type" value="Genomic_DNA"/>
</dbReference>
<evidence type="ECO:0000256" key="1">
    <source>
        <dbReference type="ARBA" id="ARBA00007274"/>
    </source>
</evidence>
<dbReference type="EC" id="2.3.1.79" evidence="6"/>
<evidence type="ECO:0000256" key="2">
    <source>
        <dbReference type="ARBA" id="ARBA00022679"/>
    </source>
</evidence>
<dbReference type="Pfam" id="PF00132">
    <property type="entry name" value="Hexapep"/>
    <property type="match status" value="1"/>
</dbReference>
<organism evidence="6 7">
    <name type="scientific">Intestinimonas butyriciproducens</name>
    <dbReference type="NCBI Taxonomy" id="1297617"/>
    <lineage>
        <taxon>Bacteria</taxon>
        <taxon>Bacillati</taxon>
        <taxon>Bacillota</taxon>
        <taxon>Clostridia</taxon>
        <taxon>Eubacteriales</taxon>
        <taxon>Intestinimonas</taxon>
    </lineage>
</organism>
<reference evidence="6 7" key="1">
    <citation type="journal article" date="2015" name="Nat. Commun.">
        <title>Production of butyrate from lysine and the Amadori product fructoselysine by a human gut commensal.</title>
        <authorList>
            <person name="Bui T.P."/>
            <person name="Ritari J."/>
            <person name="Boeren S."/>
            <person name="de Waard P."/>
            <person name="Plugge C.M."/>
            <person name="de Vos W.M."/>
        </authorList>
    </citation>
    <scope>NUCLEOTIDE SEQUENCE [LARGE SCALE GENOMIC DNA]</scope>
    <source>
        <strain evidence="6 7">AF211</strain>
    </source>
</reference>
<evidence type="ECO:0000313" key="7">
    <source>
        <dbReference type="Proteomes" id="UP000064844"/>
    </source>
</evidence>
<gene>
    <name evidence="6" type="ORF">IB211_02663</name>
</gene>
<dbReference type="Pfam" id="PF12464">
    <property type="entry name" value="Mac"/>
    <property type="match status" value="1"/>
</dbReference>
<dbReference type="PATRIC" id="fig|1297617.4.peg.2741"/>
<dbReference type="PANTHER" id="PTHR23416">
    <property type="entry name" value="SIALIC ACID SYNTHASE-RELATED"/>
    <property type="match status" value="1"/>
</dbReference>
<evidence type="ECO:0000256" key="4">
    <source>
        <dbReference type="ARBA" id="ARBA00023315"/>
    </source>
</evidence>
<accession>A0A0S2W6U9</accession>
<evidence type="ECO:0000313" key="6">
    <source>
        <dbReference type="EMBL" id="ALP95054.1"/>
    </source>
</evidence>
<feature type="domain" description="Maltose/galactoside acetyltransferase" evidence="5">
    <location>
        <begin position="4"/>
        <end position="58"/>
    </location>
</feature>
<dbReference type="eggNOG" id="COG0110">
    <property type="taxonomic scope" value="Bacteria"/>
</dbReference>
<dbReference type="Gene3D" id="2.160.10.10">
    <property type="entry name" value="Hexapeptide repeat proteins"/>
    <property type="match status" value="1"/>
</dbReference>
<dbReference type="PANTHER" id="PTHR23416:SF23">
    <property type="entry name" value="ACETYLTRANSFERASE C18B11.09C-RELATED"/>
    <property type="match status" value="1"/>
</dbReference>
<name>A0A0S2W6U9_9FIRM</name>
<keyword evidence="3" id="KW-0677">Repeat</keyword>
<dbReference type="InterPro" id="IPR011004">
    <property type="entry name" value="Trimer_LpxA-like_sf"/>
</dbReference>
<dbReference type="PROSITE" id="PS00101">
    <property type="entry name" value="HEXAPEP_TRANSFERASES"/>
    <property type="match status" value="1"/>
</dbReference>
<dbReference type="Pfam" id="PF14602">
    <property type="entry name" value="Hexapep_2"/>
    <property type="match status" value="1"/>
</dbReference>